<comment type="caution">
    <text evidence="3">The sequence shown here is derived from an EMBL/GenBank/DDBJ whole genome shotgun (WGS) entry which is preliminary data.</text>
</comment>
<sequence length="350" mass="38730">MATDIIIQAAILLLTLAIVFAIRYVPKQTLTKHRAGHRATTQTQRHLTRATHLLSRAKSNPQRDQSQTLAKTAIAEIEKALSLSPKDPTPHVLKSLALDLLGHKGSALRSLDLALASTRVKSLSEKERLEALVRRAELKLAVNKKRRVDSAVTDLEEAVKVSDGMEEGGIKTRAFCLLGVCYELKGMRDESRTAFEEALKVEPDSTVARQAAVKTSPDLGFLRPPFLWSPHLVASATADLSIIDHLDVPSLYLQVVKHFPPERNCAYHQSSTPTIDKTNLHISSCVYYAYEWHCRNREKQLPHDWVAVDVSFELVSYSITKPSWPGSAIVSASCWNLTASGTIVAEAIQL</sequence>
<evidence type="ECO:0000256" key="2">
    <source>
        <dbReference type="PROSITE-ProRule" id="PRU00339"/>
    </source>
</evidence>
<dbReference type="PROSITE" id="PS50005">
    <property type="entry name" value="TPR"/>
    <property type="match status" value="1"/>
</dbReference>
<dbReference type="EMBL" id="JBBPBM010000010">
    <property type="protein sequence ID" value="KAK8566202.1"/>
    <property type="molecule type" value="Genomic_DNA"/>
</dbReference>
<protein>
    <submittedName>
        <fullName evidence="3">Uncharacterized protein</fullName>
    </submittedName>
</protein>
<dbReference type="Pfam" id="PF13181">
    <property type="entry name" value="TPR_8"/>
    <property type="match status" value="1"/>
</dbReference>
<dbReference type="PANTHER" id="PTHR21405:SF0">
    <property type="entry name" value="TETRATRICOPEPTIDE REPEAT PROTEIN 36"/>
    <property type="match status" value="1"/>
</dbReference>
<comment type="similarity">
    <text evidence="1">Belongs to the TTC36 family.</text>
</comment>
<dbReference type="PANTHER" id="PTHR21405">
    <property type="entry name" value="CDNA SEQUENCE BC021608"/>
    <property type="match status" value="1"/>
</dbReference>
<dbReference type="Gene3D" id="1.25.40.10">
    <property type="entry name" value="Tetratricopeptide repeat domain"/>
    <property type="match status" value="1"/>
</dbReference>
<keyword evidence="4" id="KW-1185">Reference proteome</keyword>
<dbReference type="SUPFAM" id="SSF48452">
    <property type="entry name" value="TPR-like"/>
    <property type="match status" value="1"/>
</dbReference>
<dbReference type="InterPro" id="IPR038906">
    <property type="entry name" value="TTC36"/>
</dbReference>
<reference evidence="3 4" key="1">
    <citation type="journal article" date="2024" name="G3 (Bethesda)">
        <title>Genome assembly of Hibiscus sabdariffa L. provides insights into metabolisms of medicinal natural products.</title>
        <authorList>
            <person name="Kim T."/>
        </authorList>
    </citation>
    <scope>NUCLEOTIDE SEQUENCE [LARGE SCALE GENOMIC DNA]</scope>
    <source>
        <strain evidence="3">TK-2024</strain>
        <tissue evidence="3">Old leaves</tissue>
    </source>
</reference>
<keyword evidence="2" id="KW-0802">TPR repeat</keyword>
<evidence type="ECO:0000256" key="1">
    <source>
        <dbReference type="ARBA" id="ARBA00006995"/>
    </source>
</evidence>
<dbReference type="InterPro" id="IPR011990">
    <property type="entry name" value="TPR-like_helical_dom_sf"/>
</dbReference>
<feature type="repeat" description="TPR" evidence="2">
    <location>
        <begin position="172"/>
        <end position="205"/>
    </location>
</feature>
<dbReference type="SMART" id="SM00028">
    <property type="entry name" value="TPR"/>
    <property type="match status" value="1"/>
</dbReference>
<gene>
    <name evidence="3" type="ORF">V6N12_059735</name>
</gene>
<dbReference type="Proteomes" id="UP001472677">
    <property type="component" value="Unassembled WGS sequence"/>
</dbReference>
<proteinExistence type="inferred from homology"/>
<organism evidence="3 4">
    <name type="scientific">Hibiscus sabdariffa</name>
    <name type="common">roselle</name>
    <dbReference type="NCBI Taxonomy" id="183260"/>
    <lineage>
        <taxon>Eukaryota</taxon>
        <taxon>Viridiplantae</taxon>
        <taxon>Streptophyta</taxon>
        <taxon>Embryophyta</taxon>
        <taxon>Tracheophyta</taxon>
        <taxon>Spermatophyta</taxon>
        <taxon>Magnoliopsida</taxon>
        <taxon>eudicotyledons</taxon>
        <taxon>Gunneridae</taxon>
        <taxon>Pentapetalae</taxon>
        <taxon>rosids</taxon>
        <taxon>malvids</taxon>
        <taxon>Malvales</taxon>
        <taxon>Malvaceae</taxon>
        <taxon>Malvoideae</taxon>
        <taxon>Hibiscus</taxon>
    </lineage>
</organism>
<name>A0ABR2EVY7_9ROSI</name>
<evidence type="ECO:0000313" key="3">
    <source>
        <dbReference type="EMBL" id="KAK8566202.1"/>
    </source>
</evidence>
<dbReference type="InterPro" id="IPR019734">
    <property type="entry name" value="TPR_rpt"/>
</dbReference>
<evidence type="ECO:0000313" key="4">
    <source>
        <dbReference type="Proteomes" id="UP001472677"/>
    </source>
</evidence>
<accession>A0ABR2EVY7</accession>